<organism evidence="1">
    <name type="scientific">Arundo donax</name>
    <name type="common">Giant reed</name>
    <name type="synonym">Donax arundinaceus</name>
    <dbReference type="NCBI Taxonomy" id="35708"/>
    <lineage>
        <taxon>Eukaryota</taxon>
        <taxon>Viridiplantae</taxon>
        <taxon>Streptophyta</taxon>
        <taxon>Embryophyta</taxon>
        <taxon>Tracheophyta</taxon>
        <taxon>Spermatophyta</taxon>
        <taxon>Magnoliopsida</taxon>
        <taxon>Liliopsida</taxon>
        <taxon>Poales</taxon>
        <taxon>Poaceae</taxon>
        <taxon>PACMAD clade</taxon>
        <taxon>Arundinoideae</taxon>
        <taxon>Arundineae</taxon>
        <taxon>Arundo</taxon>
    </lineage>
</organism>
<evidence type="ECO:0000313" key="1">
    <source>
        <dbReference type="EMBL" id="JAD97226.1"/>
    </source>
</evidence>
<sequence>MYILEQVGMLIALSRMSLHVFLHTNLLLQCLHGRNRCEHFLKSTICIINSLISLINSLQKRNTLIQINTLVTVSSAKTSFPDYILLHRSH</sequence>
<reference evidence="1" key="1">
    <citation type="submission" date="2014-09" db="EMBL/GenBank/DDBJ databases">
        <authorList>
            <person name="Magalhaes I.L.F."/>
            <person name="Oliveira U."/>
            <person name="Santos F.R."/>
            <person name="Vidigal T.H.D.A."/>
            <person name="Brescovit A.D."/>
            <person name="Santos A.J."/>
        </authorList>
    </citation>
    <scope>NUCLEOTIDE SEQUENCE</scope>
    <source>
        <tissue evidence="1">Shoot tissue taken approximately 20 cm above the soil surface</tissue>
    </source>
</reference>
<proteinExistence type="predicted"/>
<dbReference type="EMBL" id="GBRH01200669">
    <property type="protein sequence ID" value="JAD97226.1"/>
    <property type="molecule type" value="Transcribed_RNA"/>
</dbReference>
<name>A0A0A9EB01_ARUDO</name>
<dbReference type="AlphaFoldDB" id="A0A0A9EB01"/>
<accession>A0A0A9EB01</accession>
<protein>
    <submittedName>
        <fullName evidence="1">Uncharacterized protein</fullName>
    </submittedName>
</protein>
<reference evidence="1" key="2">
    <citation type="journal article" date="2015" name="Data Brief">
        <title>Shoot transcriptome of the giant reed, Arundo donax.</title>
        <authorList>
            <person name="Barrero R.A."/>
            <person name="Guerrero F.D."/>
            <person name="Moolhuijzen P."/>
            <person name="Goolsby J.A."/>
            <person name="Tidwell J."/>
            <person name="Bellgard S.E."/>
            <person name="Bellgard M.I."/>
        </authorList>
    </citation>
    <scope>NUCLEOTIDE SEQUENCE</scope>
    <source>
        <tissue evidence="1">Shoot tissue taken approximately 20 cm above the soil surface</tissue>
    </source>
</reference>